<feature type="chain" id="PRO_5005891509" evidence="2">
    <location>
        <begin position="27"/>
        <end position="370"/>
    </location>
</feature>
<protein>
    <submittedName>
        <fullName evidence="4">EKA-like protein</fullName>
    </submittedName>
</protein>
<keyword evidence="3" id="KW-1185">Reference proteome</keyword>
<feature type="region of interest" description="Disordered" evidence="1">
    <location>
        <begin position="27"/>
        <end position="59"/>
    </location>
</feature>
<feature type="region of interest" description="Disordered" evidence="1">
    <location>
        <begin position="337"/>
        <end position="370"/>
    </location>
</feature>
<feature type="compositionally biased region" description="Basic and acidic residues" evidence="1">
    <location>
        <begin position="220"/>
        <end position="242"/>
    </location>
</feature>
<feature type="compositionally biased region" description="Basic and acidic residues" evidence="1">
    <location>
        <begin position="31"/>
        <end position="40"/>
    </location>
</feature>
<keyword evidence="2" id="KW-0732">Signal</keyword>
<feature type="compositionally biased region" description="Basic and acidic residues" evidence="1">
    <location>
        <begin position="337"/>
        <end position="358"/>
    </location>
</feature>
<name>A0A0N4ZCX0_PARTI</name>
<dbReference type="WBParaSite" id="PTRK_0000539500.1">
    <property type="protein sequence ID" value="PTRK_0000539500.1"/>
    <property type="gene ID" value="PTRK_0000539500"/>
</dbReference>
<reference evidence="4" key="1">
    <citation type="submission" date="2017-02" db="UniProtKB">
        <authorList>
            <consortium name="WormBaseParasite"/>
        </authorList>
    </citation>
    <scope>IDENTIFICATION</scope>
</reference>
<organism evidence="3 4">
    <name type="scientific">Parastrongyloides trichosuri</name>
    <name type="common">Possum-specific nematode worm</name>
    <dbReference type="NCBI Taxonomy" id="131310"/>
    <lineage>
        <taxon>Eukaryota</taxon>
        <taxon>Metazoa</taxon>
        <taxon>Ecdysozoa</taxon>
        <taxon>Nematoda</taxon>
        <taxon>Chromadorea</taxon>
        <taxon>Rhabditida</taxon>
        <taxon>Tylenchina</taxon>
        <taxon>Panagrolaimomorpha</taxon>
        <taxon>Strongyloidoidea</taxon>
        <taxon>Strongyloididae</taxon>
        <taxon>Parastrongyloides</taxon>
    </lineage>
</organism>
<feature type="signal peptide" evidence="2">
    <location>
        <begin position="1"/>
        <end position="26"/>
    </location>
</feature>
<feature type="compositionally biased region" description="Polar residues" evidence="1">
    <location>
        <begin position="244"/>
        <end position="259"/>
    </location>
</feature>
<sequence length="370" mass="42217">MNCLYQIVYIFLSLIVSHISIHTCNPSNKKIGKDKNRINESKTPSVFKDKIGKSQSKKKPVIEIESYREDTAGKEKTKSINKSITKKEENNQVVHIKVLKSTEPPKTEENNQGKKSESKEDTMLEKSNILKQHLEMTQMSVEQKNTTVLMSARDFALNSKNVIDPVKTIIECDIECENKLNKQIEDPVKTIMQDHNTKDPMKTVMEGPNMNCNNKVEEKVNKEEGKKKVSDKNKVKPVEKKYTPATNKKATSQKDGNSNFETLNMECDNQYEVLPNLELILPPPQPKSRKDINKDKNNNGNQIICEEKKSEMKIAPGTKIIADTKVEIEEETKKLEVEKRGVKKTEKKFSEKKEEKPVESPSKIVVLSKS</sequence>
<dbReference type="AlphaFoldDB" id="A0A0N4ZCX0"/>
<proteinExistence type="predicted"/>
<feature type="compositionally biased region" description="Basic and acidic residues" evidence="1">
    <location>
        <begin position="103"/>
        <end position="123"/>
    </location>
</feature>
<evidence type="ECO:0000256" key="2">
    <source>
        <dbReference type="SAM" id="SignalP"/>
    </source>
</evidence>
<evidence type="ECO:0000313" key="4">
    <source>
        <dbReference type="WBParaSite" id="PTRK_0000539500.1"/>
    </source>
</evidence>
<evidence type="ECO:0000313" key="3">
    <source>
        <dbReference type="Proteomes" id="UP000038045"/>
    </source>
</evidence>
<feature type="region of interest" description="Disordered" evidence="1">
    <location>
        <begin position="98"/>
        <end position="123"/>
    </location>
</feature>
<dbReference type="Proteomes" id="UP000038045">
    <property type="component" value="Unplaced"/>
</dbReference>
<evidence type="ECO:0000256" key="1">
    <source>
        <dbReference type="SAM" id="MobiDB-lite"/>
    </source>
</evidence>
<accession>A0A0N4ZCX0</accession>
<feature type="region of interest" description="Disordered" evidence="1">
    <location>
        <begin position="220"/>
        <end position="259"/>
    </location>
</feature>